<dbReference type="Proteomes" id="UP000073492">
    <property type="component" value="Unassembled WGS sequence"/>
</dbReference>
<accession>A0A139IJF5</accession>
<dbReference type="AlphaFoldDB" id="A0A139IJF5"/>
<feature type="region of interest" description="Disordered" evidence="1">
    <location>
        <begin position="1"/>
        <end position="28"/>
    </location>
</feature>
<dbReference type="EMBL" id="LFZO01000075">
    <property type="protein sequence ID" value="KXT14763.1"/>
    <property type="molecule type" value="Genomic_DNA"/>
</dbReference>
<evidence type="ECO:0000313" key="3">
    <source>
        <dbReference type="Proteomes" id="UP000073492"/>
    </source>
</evidence>
<comment type="caution">
    <text evidence="2">The sequence shown here is derived from an EMBL/GenBank/DDBJ whole genome shotgun (WGS) entry which is preliminary data.</text>
</comment>
<dbReference type="EMBL" id="LFZO01000075">
    <property type="protein sequence ID" value="KXT14764.1"/>
    <property type="molecule type" value="Genomic_DNA"/>
</dbReference>
<protein>
    <submittedName>
        <fullName evidence="2">Uncharacterized protein</fullName>
    </submittedName>
</protein>
<sequence>MSDCMYDVHRREKREGSPPATSKRPLQLPGNLLKPVISVNEDGIDMKVLKHISTFPPMSDLKETLPKAKPDSEDDTRMLEAPANSCPHDQSQLCNGCSARNSCSECQAPMLACLPQDVIFMMRNGVHFDICLECVTSYLADPEEAHECGCEVELKECRGQKLDAFALSATMSRKEIGAVPVSATCVQG</sequence>
<evidence type="ECO:0000256" key="1">
    <source>
        <dbReference type="SAM" id="MobiDB-lite"/>
    </source>
</evidence>
<reference evidence="2 3" key="1">
    <citation type="submission" date="2015-07" db="EMBL/GenBank/DDBJ databases">
        <title>Comparative genomics of the Sigatoka disease complex on banana suggests a link between parallel evolutionary changes in Pseudocercospora fijiensis and Pseudocercospora eumusae and increased virulence on the banana host.</title>
        <authorList>
            <person name="Chang T.-C."/>
            <person name="Salvucci A."/>
            <person name="Crous P.W."/>
            <person name="Stergiopoulos I."/>
        </authorList>
    </citation>
    <scope>NUCLEOTIDE SEQUENCE [LARGE SCALE GENOMIC DNA]</scope>
    <source>
        <strain evidence="2 3">CBS 116634</strain>
    </source>
</reference>
<feature type="compositionally biased region" description="Basic and acidic residues" evidence="1">
    <location>
        <begin position="1"/>
        <end position="16"/>
    </location>
</feature>
<proteinExistence type="predicted"/>
<organism evidence="2 3">
    <name type="scientific">Pseudocercospora musae</name>
    <dbReference type="NCBI Taxonomy" id="113226"/>
    <lineage>
        <taxon>Eukaryota</taxon>
        <taxon>Fungi</taxon>
        <taxon>Dikarya</taxon>
        <taxon>Ascomycota</taxon>
        <taxon>Pezizomycotina</taxon>
        <taxon>Dothideomycetes</taxon>
        <taxon>Dothideomycetidae</taxon>
        <taxon>Mycosphaerellales</taxon>
        <taxon>Mycosphaerellaceae</taxon>
        <taxon>Pseudocercospora</taxon>
    </lineage>
</organism>
<dbReference type="EMBL" id="LFZO01000075">
    <property type="protein sequence ID" value="KXT14765.1"/>
    <property type="molecule type" value="Genomic_DNA"/>
</dbReference>
<gene>
    <name evidence="2" type="ORF">AC579_7792</name>
</gene>
<keyword evidence="3" id="KW-1185">Reference proteome</keyword>
<name>A0A139IJF5_9PEZI</name>
<evidence type="ECO:0000313" key="2">
    <source>
        <dbReference type="EMBL" id="KXT14765.1"/>
    </source>
</evidence>